<name>A0AAW0N9G4_9GOBI</name>
<dbReference type="SUPFAM" id="SSF54768">
    <property type="entry name" value="dsRNA-binding domain-like"/>
    <property type="match status" value="1"/>
</dbReference>
<evidence type="ECO:0000256" key="1">
    <source>
        <dbReference type="SAM" id="MobiDB-lite"/>
    </source>
</evidence>
<dbReference type="Proteomes" id="UP001460270">
    <property type="component" value="Unassembled WGS sequence"/>
</dbReference>
<evidence type="ECO:0000313" key="3">
    <source>
        <dbReference type="Proteomes" id="UP001460270"/>
    </source>
</evidence>
<feature type="compositionally biased region" description="Basic and acidic residues" evidence="1">
    <location>
        <begin position="226"/>
        <end position="238"/>
    </location>
</feature>
<gene>
    <name evidence="2" type="ORF">WMY93_022255</name>
</gene>
<reference evidence="3" key="1">
    <citation type="submission" date="2024-04" db="EMBL/GenBank/DDBJ databases">
        <title>Salinicola lusitanus LLJ914,a marine bacterium isolated from the Okinawa Trough.</title>
        <authorList>
            <person name="Li J."/>
        </authorList>
    </citation>
    <scope>NUCLEOTIDE SEQUENCE [LARGE SCALE GENOMIC DNA]</scope>
</reference>
<sequence>MDQPSFSLSFKEGLQPCDCLLAGVLAYNMPCPKYELLDSKCVPWGFLYTISVSVYNTTVIGTGPTETAAKNNAAAEMLKLMGLKCPKYNALMDNKHQIQQDIWESPDVIIEDIYEEFDDEHQELQEEDARSELNRADEVSQTSEANLLSDLVPPKVLLEKVMAPKPDPEATIQLDQEVSDEKNTITDQLEDHEDISVLLITNEVRIVPSPDETPVLDSNADELTPEEDHVCEPPEAEKSPPYSTTEDPYVPNKLMGPEPSDILPEVLHTETGSDEQSLCKTQCERHHTSDLFTLSEVVHTIGTGSVEQSLCETHPDMNSHIAEMSEGSYPTIQESEGSLLPLDEVVLSSDQVHLSENIQEVCQTALQEYPSAPSNTRFYSQEKPTSPQIQDEPSVAYFLVQALVQKLIQKQHINQEDQAETVSVLLKNTAEHISNQDVQMSMKDMRYVARGAAKDLLRDSEFQRMRLKAEDRAFQEAVVKHLNNRLTNFLFVPKQSRLARLLTAVRKFFRCTHH</sequence>
<feature type="region of interest" description="Disordered" evidence="1">
    <location>
        <begin position="209"/>
        <end position="262"/>
    </location>
</feature>
<dbReference type="Gene3D" id="3.30.160.20">
    <property type="match status" value="1"/>
</dbReference>
<accession>A0AAW0N9G4</accession>
<dbReference type="EMBL" id="JBBPFD010000016">
    <property type="protein sequence ID" value="KAK7893103.1"/>
    <property type="molecule type" value="Genomic_DNA"/>
</dbReference>
<evidence type="ECO:0008006" key="4">
    <source>
        <dbReference type="Google" id="ProtNLM"/>
    </source>
</evidence>
<dbReference type="AlphaFoldDB" id="A0AAW0N9G4"/>
<proteinExistence type="predicted"/>
<comment type="caution">
    <text evidence="2">The sequence shown here is derived from an EMBL/GenBank/DDBJ whole genome shotgun (WGS) entry which is preliminary data.</text>
</comment>
<evidence type="ECO:0000313" key="2">
    <source>
        <dbReference type="EMBL" id="KAK7893103.1"/>
    </source>
</evidence>
<organism evidence="2 3">
    <name type="scientific">Mugilogobius chulae</name>
    <name type="common">yellowstripe goby</name>
    <dbReference type="NCBI Taxonomy" id="88201"/>
    <lineage>
        <taxon>Eukaryota</taxon>
        <taxon>Metazoa</taxon>
        <taxon>Chordata</taxon>
        <taxon>Craniata</taxon>
        <taxon>Vertebrata</taxon>
        <taxon>Euteleostomi</taxon>
        <taxon>Actinopterygii</taxon>
        <taxon>Neopterygii</taxon>
        <taxon>Teleostei</taxon>
        <taxon>Neoteleostei</taxon>
        <taxon>Acanthomorphata</taxon>
        <taxon>Gobiaria</taxon>
        <taxon>Gobiiformes</taxon>
        <taxon>Gobioidei</taxon>
        <taxon>Gobiidae</taxon>
        <taxon>Gobionellinae</taxon>
        <taxon>Mugilogobius</taxon>
    </lineage>
</organism>
<protein>
    <recommendedName>
        <fullName evidence="4">DRBM domain-containing protein</fullName>
    </recommendedName>
</protein>
<keyword evidence="3" id="KW-1185">Reference proteome</keyword>